<dbReference type="InterPro" id="IPR053142">
    <property type="entry name" value="PchR_regulatory_protein"/>
</dbReference>
<dbReference type="Gene3D" id="1.10.10.60">
    <property type="entry name" value="Homeodomain-like"/>
    <property type="match status" value="1"/>
</dbReference>
<reference evidence="5 7" key="1">
    <citation type="journal article" date="2014" name="Genome Announc.">
        <title>Draft Genome Sequences of Marine Flavobacterium Algibacter lectus Strains SS8 and NR4.</title>
        <authorList>
            <person name="Takatani N."/>
            <person name="Nakanishi M."/>
            <person name="Meirelles P."/>
            <person name="Mino S."/>
            <person name="Suda W."/>
            <person name="Oshima K."/>
            <person name="Hattori M."/>
            <person name="Ohkuma M."/>
            <person name="Hosokawa M."/>
            <person name="Miyashita K."/>
            <person name="Thompson F.L."/>
            <person name="Niwa A."/>
            <person name="Sawabe T."/>
            <person name="Sawabe T."/>
        </authorList>
    </citation>
    <scope>NUCLEOTIDE SEQUENCE [LARGE SCALE GENOMIC DNA]</scope>
    <source>
        <strain evidence="5 7">JCM 19300</strain>
    </source>
</reference>
<evidence type="ECO:0000256" key="2">
    <source>
        <dbReference type="ARBA" id="ARBA00023125"/>
    </source>
</evidence>
<evidence type="ECO:0000313" key="5">
    <source>
        <dbReference type="EMBL" id="GAL62523.1"/>
    </source>
</evidence>
<dbReference type="EMBL" id="SORL01000012">
    <property type="protein sequence ID" value="TDY60299.1"/>
    <property type="molecule type" value="Genomic_DNA"/>
</dbReference>
<dbReference type="InterPro" id="IPR018060">
    <property type="entry name" value="HTH_AraC"/>
</dbReference>
<evidence type="ECO:0000313" key="6">
    <source>
        <dbReference type="EMBL" id="TDY60299.1"/>
    </source>
</evidence>
<proteinExistence type="predicted"/>
<feature type="domain" description="HTH araC/xylS-type" evidence="4">
    <location>
        <begin position="201"/>
        <end position="299"/>
    </location>
</feature>
<accession>A0A090VER9</accession>
<dbReference type="GO" id="GO:0043565">
    <property type="term" value="F:sequence-specific DNA binding"/>
    <property type="evidence" value="ECO:0007669"/>
    <property type="project" value="InterPro"/>
</dbReference>
<dbReference type="RefSeq" id="WP_042504412.1">
    <property type="nucleotide sequence ID" value="NZ_BBNQ01000006.1"/>
</dbReference>
<organism evidence="5 7">
    <name type="scientific">Algibacter lectus</name>
    <dbReference type="NCBI Taxonomy" id="221126"/>
    <lineage>
        <taxon>Bacteria</taxon>
        <taxon>Pseudomonadati</taxon>
        <taxon>Bacteroidota</taxon>
        <taxon>Flavobacteriia</taxon>
        <taxon>Flavobacteriales</taxon>
        <taxon>Flavobacteriaceae</taxon>
        <taxon>Algibacter</taxon>
    </lineage>
</organism>
<dbReference type="PANTHER" id="PTHR47893">
    <property type="entry name" value="REGULATORY PROTEIN PCHR"/>
    <property type="match status" value="1"/>
</dbReference>
<dbReference type="EMBL" id="BBNQ01000006">
    <property type="protein sequence ID" value="GAL62523.1"/>
    <property type="molecule type" value="Genomic_DNA"/>
</dbReference>
<evidence type="ECO:0000259" key="4">
    <source>
        <dbReference type="PROSITE" id="PS01124"/>
    </source>
</evidence>
<dbReference type="OrthoDB" id="799767at2"/>
<dbReference type="AlphaFoldDB" id="A0A090VER9"/>
<evidence type="ECO:0000256" key="3">
    <source>
        <dbReference type="ARBA" id="ARBA00023163"/>
    </source>
</evidence>
<dbReference type="PROSITE" id="PS00041">
    <property type="entry name" value="HTH_ARAC_FAMILY_1"/>
    <property type="match status" value="1"/>
</dbReference>
<dbReference type="PANTHER" id="PTHR47893:SF1">
    <property type="entry name" value="REGULATORY PROTEIN PCHR"/>
    <property type="match status" value="1"/>
</dbReference>
<dbReference type="SUPFAM" id="SSF46689">
    <property type="entry name" value="Homeodomain-like"/>
    <property type="match status" value="1"/>
</dbReference>
<dbReference type="Proteomes" id="UP000029644">
    <property type="component" value="Unassembled WGS sequence"/>
</dbReference>
<dbReference type="PRINTS" id="PR00032">
    <property type="entry name" value="HTHARAC"/>
</dbReference>
<keyword evidence="8" id="KW-1185">Reference proteome</keyword>
<keyword evidence="1" id="KW-0805">Transcription regulation</keyword>
<dbReference type="GO" id="GO:0003700">
    <property type="term" value="F:DNA-binding transcription factor activity"/>
    <property type="evidence" value="ECO:0007669"/>
    <property type="project" value="InterPro"/>
</dbReference>
<sequence length="302" mass="34556">MNKNNAEDTGKSNAQRSFLETEVGEGFVVLMYKNDESETQNIVKDIHSDFIQFHFCVKGSSQFVFNEGRYTLNILEENSLLLYNPQRDLPINLKIEPNSWMVSILISIKKFHGLFSQEAGYITFLSDDNKDKKYYKDGVITPSMAIVLNQLINYNLNLSIKNLYFKGKAYELLSLYFNRNEDADVEQCPFLVDETNVIKIRKAKDIVISRIAEPPSLQELADEIGLNIKKLKEGFKQIYGDSVFSFLFDYKMEVARKLLEAGNDNVNEVGLKVGYSTSSHFIAAFKKKYGTTPKKYVMSLTS</sequence>
<evidence type="ECO:0000313" key="7">
    <source>
        <dbReference type="Proteomes" id="UP000029644"/>
    </source>
</evidence>
<dbReference type="SMART" id="SM00342">
    <property type="entry name" value="HTH_ARAC"/>
    <property type="match status" value="1"/>
</dbReference>
<evidence type="ECO:0000256" key="1">
    <source>
        <dbReference type="ARBA" id="ARBA00023015"/>
    </source>
</evidence>
<dbReference type="InterPro" id="IPR009057">
    <property type="entry name" value="Homeodomain-like_sf"/>
</dbReference>
<evidence type="ECO:0000313" key="8">
    <source>
        <dbReference type="Proteomes" id="UP000294824"/>
    </source>
</evidence>
<keyword evidence="3" id="KW-0804">Transcription</keyword>
<accession>A0A4R8M4U4</accession>
<reference evidence="6 8" key="2">
    <citation type="submission" date="2019-03" db="EMBL/GenBank/DDBJ databases">
        <title>Genomic Encyclopedia of Type Strains, Phase III (KMG-III): the genomes of soil and plant-associated and newly described type strains.</title>
        <authorList>
            <person name="Whitman W."/>
        </authorList>
    </citation>
    <scope>NUCLEOTIDE SEQUENCE [LARGE SCALE GENOMIC DNA]</scope>
    <source>
        <strain evidence="6 8">CECT 8301</strain>
    </source>
</reference>
<dbReference type="Pfam" id="PF12833">
    <property type="entry name" value="HTH_18"/>
    <property type="match status" value="1"/>
</dbReference>
<protein>
    <submittedName>
        <fullName evidence="5 6">Transcriptional regulator</fullName>
    </submittedName>
</protein>
<gene>
    <name evidence="6" type="ORF">DFQ06_3428</name>
    <name evidence="5" type="ORF">JCM19300_2576</name>
</gene>
<dbReference type="PROSITE" id="PS01124">
    <property type="entry name" value="HTH_ARAC_FAMILY_2"/>
    <property type="match status" value="1"/>
</dbReference>
<dbReference type="Proteomes" id="UP000294824">
    <property type="component" value="Unassembled WGS sequence"/>
</dbReference>
<name>A0A090VER9_9FLAO</name>
<keyword evidence="2" id="KW-0238">DNA-binding</keyword>
<dbReference type="InterPro" id="IPR020449">
    <property type="entry name" value="Tscrpt_reg_AraC-type_HTH"/>
</dbReference>
<dbReference type="InterPro" id="IPR018062">
    <property type="entry name" value="HTH_AraC-typ_CS"/>
</dbReference>
<comment type="caution">
    <text evidence="5">The sequence shown here is derived from an EMBL/GenBank/DDBJ whole genome shotgun (WGS) entry which is preliminary data.</text>
</comment>